<gene>
    <name evidence="1" type="ORF">DPEC_G00325230</name>
</gene>
<evidence type="ECO:0000313" key="2">
    <source>
        <dbReference type="Proteomes" id="UP001157502"/>
    </source>
</evidence>
<comment type="caution">
    <text evidence="1">The sequence shown here is derived from an EMBL/GenBank/DDBJ whole genome shotgun (WGS) entry which is preliminary data.</text>
</comment>
<keyword evidence="2" id="KW-1185">Reference proteome</keyword>
<protein>
    <submittedName>
        <fullName evidence="1">Uncharacterized protein</fullName>
    </submittedName>
</protein>
<reference evidence="1" key="1">
    <citation type="submission" date="2021-05" db="EMBL/GenBank/DDBJ databases">
        <authorList>
            <person name="Pan Q."/>
            <person name="Jouanno E."/>
            <person name="Zahm M."/>
            <person name="Klopp C."/>
            <person name="Cabau C."/>
            <person name="Louis A."/>
            <person name="Berthelot C."/>
            <person name="Parey E."/>
            <person name="Roest Crollius H."/>
            <person name="Montfort J."/>
            <person name="Robinson-Rechavi M."/>
            <person name="Bouchez O."/>
            <person name="Lampietro C."/>
            <person name="Lopez Roques C."/>
            <person name="Donnadieu C."/>
            <person name="Postlethwait J."/>
            <person name="Bobe J."/>
            <person name="Dillon D."/>
            <person name="Chandos A."/>
            <person name="von Hippel F."/>
            <person name="Guiguen Y."/>
        </authorList>
    </citation>
    <scope>NUCLEOTIDE SEQUENCE</scope>
    <source>
        <strain evidence="1">YG-Jan2019</strain>
    </source>
</reference>
<dbReference type="EMBL" id="CM055758">
    <property type="protein sequence ID" value="KAJ7988600.1"/>
    <property type="molecule type" value="Genomic_DNA"/>
</dbReference>
<accession>A0ACC2FB56</accession>
<dbReference type="Proteomes" id="UP001157502">
    <property type="component" value="Chromosome 31"/>
</dbReference>
<proteinExistence type="predicted"/>
<name>A0ACC2FB56_DALPE</name>
<evidence type="ECO:0000313" key="1">
    <source>
        <dbReference type="EMBL" id="KAJ7988600.1"/>
    </source>
</evidence>
<organism evidence="1 2">
    <name type="scientific">Dallia pectoralis</name>
    <name type="common">Alaska blackfish</name>
    <dbReference type="NCBI Taxonomy" id="75939"/>
    <lineage>
        <taxon>Eukaryota</taxon>
        <taxon>Metazoa</taxon>
        <taxon>Chordata</taxon>
        <taxon>Craniata</taxon>
        <taxon>Vertebrata</taxon>
        <taxon>Euteleostomi</taxon>
        <taxon>Actinopterygii</taxon>
        <taxon>Neopterygii</taxon>
        <taxon>Teleostei</taxon>
        <taxon>Protacanthopterygii</taxon>
        <taxon>Esociformes</taxon>
        <taxon>Umbridae</taxon>
        <taxon>Dallia</taxon>
    </lineage>
</organism>
<sequence length="331" mass="34607">METEEEAVEETPPEERPTDAGGALEEALAGLRSLSEGISFAEASASEALSGISLPPGQGTSGKNKRAEGESDEDGTGWKGGLEDCWDREKFSRSMVVEALKLTRTEVSGLAGGVEYQAYEVNFHKEADKEATKRRIVEAGQTSPHNLFDATDLKRRRRSYAEAAGGEGPSGKEQAPGEGRAERREGLVPQKQAGPVPQKQAGPVPQKQAGPVPQKQAGPGLQKQAGPVPQEQAGVEPQEQAAGPQVVVPVEVVEMETEEEAVEETPPEERPTDAGGALEEALAGLRSLSEGISFAEASASEALSGISLPPGQGTSGKIKGQRASPTRTALG</sequence>